<evidence type="ECO:0000256" key="13">
    <source>
        <dbReference type="SAM" id="SignalP"/>
    </source>
</evidence>
<dbReference type="InterPro" id="IPR045087">
    <property type="entry name" value="Cu-oxidase_fam"/>
</dbReference>
<evidence type="ECO:0000259" key="16">
    <source>
        <dbReference type="Pfam" id="PF07732"/>
    </source>
</evidence>
<evidence type="ECO:0000256" key="12">
    <source>
        <dbReference type="ARBA" id="ARBA00023185"/>
    </source>
</evidence>
<keyword evidence="12" id="KW-0439">Lignin degradation</keyword>
<keyword evidence="11" id="KW-0325">Glycoprotein</keyword>
<accession>A0A2C5YMJ6</accession>
<dbReference type="Pfam" id="PF07732">
    <property type="entry name" value="Cu-oxidase_3"/>
    <property type="match status" value="1"/>
</dbReference>
<keyword evidence="18" id="KW-1185">Reference proteome</keyword>
<evidence type="ECO:0000256" key="9">
    <source>
        <dbReference type="ARBA" id="ARBA00023008"/>
    </source>
</evidence>
<keyword evidence="9" id="KW-0186">Copper</keyword>
<keyword evidence="7" id="KW-0677">Repeat</keyword>
<keyword evidence="8" id="KW-0560">Oxidoreductase</keyword>
<dbReference type="Pfam" id="PF00394">
    <property type="entry name" value="Cu-oxidase"/>
    <property type="match status" value="1"/>
</dbReference>
<evidence type="ECO:0000259" key="15">
    <source>
        <dbReference type="Pfam" id="PF07731"/>
    </source>
</evidence>
<dbReference type="CDD" id="cd13854">
    <property type="entry name" value="CuRO_1_MaLCC_like"/>
    <property type="match status" value="1"/>
</dbReference>
<keyword evidence="5" id="KW-0479">Metal-binding</keyword>
<evidence type="ECO:0000256" key="2">
    <source>
        <dbReference type="ARBA" id="ARBA00001935"/>
    </source>
</evidence>
<reference evidence="17 18" key="1">
    <citation type="submission" date="2017-06" db="EMBL/GenBank/DDBJ databases">
        <title>Ant-infecting Ophiocordyceps genomes reveal a high diversity of potential behavioral manipulation genes and a possible major role for enterotoxins.</title>
        <authorList>
            <person name="De Bekker C."/>
            <person name="Evans H.C."/>
            <person name="Brachmann A."/>
            <person name="Hughes D.P."/>
        </authorList>
    </citation>
    <scope>NUCLEOTIDE SEQUENCE [LARGE SCALE GENOMIC DNA]</scope>
    <source>
        <strain evidence="17 18">1348a</strain>
    </source>
</reference>
<dbReference type="GO" id="GO:0046274">
    <property type="term" value="P:lignin catabolic process"/>
    <property type="evidence" value="ECO:0007669"/>
    <property type="project" value="UniProtKB-KW"/>
</dbReference>
<feature type="domain" description="Plastocyanin-like" evidence="15">
    <location>
        <begin position="403"/>
        <end position="526"/>
    </location>
</feature>
<feature type="chain" id="PRO_5013333356" description="laccase" evidence="13">
    <location>
        <begin position="21"/>
        <end position="561"/>
    </location>
</feature>
<dbReference type="InterPro" id="IPR011707">
    <property type="entry name" value="Cu-oxidase-like_N"/>
</dbReference>
<dbReference type="InterPro" id="IPR011706">
    <property type="entry name" value="Cu-oxidase_C"/>
</dbReference>
<sequence>MIKTGLLAALVLVPLQAAFAAKPYPQPPKPCAGNTPTTRSKWCQYSVDTDYTKEAPHTGVTREYWLELNDVTVAPDGVSRTAMAINGTIPGPTLFADWGDEVVVHVKNSLAQSHNGTSIHWHGIRQNFTNQNDGVAAITQCPTRPGDSITYRWRAVQYGSTWYHSHFGIQAWEGIFGGLIINGPATHNYDEDLGIITLNDWDPRTVDQLYSAAQTTGPPELANVLINGTNVLGSGGKRLNISFKPGKSYRLRFVNVGIDSHYKVMLDNHSMTVIGADLVPIKPYQTNMIDIGIGQRYDVVIKANQAAVAKSFWLRVVPQVACSKITNANNIRAIVHYGNDRSTPNTTGYSYVDSCSDETPRLVPHVPKNVARADSQTSETVALASINGLFKWTLNSTTFLADWKDPSLRQITTNSSAFTKSNAVIELPQPNKMFYLVIDTALVPVTHPIHLHGHDFWVLAQGVGSYSPATVALNTTNPPRRDTALLPGKGYLVLAFESDNPGAWLMHCHIGWHTSEGFALQFVERRSEIAAITDRPKLLDQCKAWSNYQDSLSILQEDSGV</sequence>
<dbReference type="SUPFAM" id="SSF49503">
    <property type="entry name" value="Cupredoxins"/>
    <property type="match status" value="3"/>
</dbReference>
<dbReference type="AlphaFoldDB" id="A0A2C5YMJ6"/>
<evidence type="ECO:0000259" key="14">
    <source>
        <dbReference type="Pfam" id="PF00394"/>
    </source>
</evidence>
<evidence type="ECO:0000256" key="8">
    <source>
        <dbReference type="ARBA" id="ARBA00023002"/>
    </source>
</evidence>
<evidence type="ECO:0000256" key="11">
    <source>
        <dbReference type="ARBA" id="ARBA00023180"/>
    </source>
</evidence>
<dbReference type="Gene3D" id="2.60.40.420">
    <property type="entry name" value="Cupredoxins - blue copper proteins"/>
    <property type="match status" value="3"/>
</dbReference>
<dbReference type="GO" id="GO:0052716">
    <property type="term" value="F:hydroquinone:oxygen oxidoreductase activity"/>
    <property type="evidence" value="ECO:0007669"/>
    <property type="project" value="UniProtKB-EC"/>
</dbReference>
<proteinExistence type="inferred from homology"/>
<evidence type="ECO:0000256" key="3">
    <source>
        <dbReference type="ARBA" id="ARBA00010609"/>
    </source>
</evidence>
<organism evidence="17 18">
    <name type="scientific">Ophiocordyceps australis</name>
    <dbReference type="NCBI Taxonomy" id="1399860"/>
    <lineage>
        <taxon>Eukaryota</taxon>
        <taxon>Fungi</taxon>
        <taxon>Dikarya</taxon>
        <taxon>Ascomycota</taxon>
        <taxon>Pezizomycotina</taxon>
        <taxon>Sordariomycetes</taxon>
        <taxon>Hypocreomycetidae</taxon>
        <taxon>Hypocreales</taxon>
        <taxon>Ophiocordycipitaceae</taxon>
        <taxon>Ophiocordyceps</taxon>
    </lineage>
</organism>
<comment type="cofactor">
    <cofactor evidence="2">
        <name>Cu cation</name>
        <dbReference type="ChEBI" id="CHEBI:23378"/>
    </cofactor>
</comment>
<dbReference type="InterPro" id="IPR008972">
    <property type="entry name" value="Cupredoxin"/>
</dbReference>
<dbReference type="EMBL" id="NJEU01000857">
    <property type="protein sequence ID" value="PHH69997.1"/>
    <property type="molecule type" value="Genomic_DNA"/>
</dbReference>
<keyword evidence="10" id="KW-1015">Disulfide bond</keyword>
<name>A0A2C5YMJ6_9HYPO</name>
<dbReference type="OrthoDB" id="2121828at2759"/>
<evidence type="ECO:0000256" key="6">
    <source>
        <dbReference type="ARBA" id="ARBA00022729"/>
    </source>
</evidence>
<dbReference type="CDD" id="cd13901">
    <property type="entry name" value="CuRO_3_MaLCC_like"/>
    <property type="match status" value="1"/>
</dbReference>
<evidence type="ECO:0000313" key="17">
    <source>
        <dbReference type="EMBL" id="PHH69997.1"/>
    </source>
</evidence>
<evidence type="ECO:0000256" key="1">
    <source>
        <dbReference type="ARBA" id="ARBA00000349"/>
    </source>
</evidence>
<dbReference type="PANTHER" id="PTHR11709">
    <property type="entry name" value="MULTI-COPPER OXIDASE"/>
    <property type="match status" value="1"/>
</dbReference>
<evidence type="ECO:0000256" key="7">
    <source>
        <dbReference type="ARBA" id="ARBA00022737"/>
    </source>
</evidence>
<feature type="signal peptide" evidence="13">
    <location>
        <begin position="1"/>
        <end position="20"/>
    </location>
</feature>
<protein>
    <recommendedName>
        <fullName evidence="4">laccase</fullName>
        <ecNumber evidence="4">1.10.3.2</ecNumber>
    </recommendedName>
</protein>
<evidence type="ECO:0000256" key="10">
    <source>
        <dbReference type="ARBA" id="ARBA00023157"/>
    </source>
</evidence>
<dbReference type="Proteomes" id="UP000224854">
    <property type="component" value="Unassembled WGS sequence"/>
</dbReference>
<dbReference type="FunFam" id="2.60.40.420:FF:000021">
    <property type="entry name" value="Extracellular dihydrogeodin oxidase/laccase"/>
    <property type="match status" value="1"/>
</dbReference>
<keyword evidence="6 13" id="KW-0732">Signal</keyword>
<evidence type="ECO:0000313" key="18">
    <source>
        <dbReference type="Proteomes" id="UP000224854"/>
    </source>
</evidence>
<evidence type="ECO:0000256" key="4">
    <source>
        <dbReference type="ARBA" id="ARBA00012297"/>
    </source>
</evidence>
<dbReference type="CDD" id="cd13880">
    <property type="entry name" value="CuRO_2_MaLCC_like"/>
    <property type="match status" value="1"/>
</dbReference>
<dbReference type="EC" id="1.10.3.2" evidence="4"/>
<evidence type="ECO:0000256" key="5">
    <source>
        <dbReference type="ARBA" id="ARBA00022723"/>
    </source>
</evidence>
<dbReference type="FunFam" id="2.60.40.420:FF:000038">
    <property type="entry name" value="Extracellular dihydrogeodin oxidase/laccase"/>
    <property type="match status" value="1"/>
</dbReference>
<feature type="domain" description="Plastocyanin-like" evidence="14">
    <location>
        <begin position="195"/>
        <end position="339"/>
    </location>
</feature>
<dbReference type="GO" id="GO:0005507">
    <property type="term" value="F:copper ion binding"/>
    <property type="evidence" value="ECO:0007669"/>
    <property type="project" value="InterPro"/>
</dbReference>
<gene>
    <name evidence="17" type="ORF">CDD82_7393</name>
</gene>
<comment type="caution">
    <text evidence="17">The sequence shown here is derived from an EMBL/GenBank/DDBJ whole genome shotgun (WGS) entry which is preliminary data.</text>
</comment>
<comment type="similarity">
    <text evidence="3">Belongs to the multicopper oxidase family.</text>
</comment>
<feature type="domain" description="Plastocyanin-like" evidence="16">
    <location>
        <begin position="70"/>
        <end position="184"/>
    </location>
</feature>
<dbReference type="InterPro" id="IPR001117">
    <property type="entry name" value="Cu-oxidase_2nd"/>
</dbReference>
<comment type="catalytic activity">
    <reaction evidence="1">
        <text>4 hydroquinone + O2 = 4 benzosemiquinone + 2 H2O</text>
        <dbReference type="Rhea" id="RHEA:11276"/>
        <dbReference type="ChEBI" id="CHEBI:15377"/>
        <dbReference type="ChEBI" id="CHEBI:15379"/>
        <dbReference type="ChEBI" id="CHEBI:17594"/>
        <dbReference type="ChEBI" id="CHEBI:17977"/>
        <dbReference type="EC" id="1.10.3.2"/>
    </reaction>
</comment>
<dbReference type="FunFam" id="2.60.40.420:FF:000046">
    <property type="entry name" value="Multicopper oxidase"/>
    <property type="match status" value="1"/>
</dbReference>
<dbReference type="PANTHER" id="PTHR11709:SF502">
    <property type="entry name" value="MULTICOPPER OXIDASE"/>
    <property type="match status" value="1"/>
</dbReference>
<dbReference type="Pfam" id="PF07731">
    <property type="entry name" value="Cu-oxidase_2"/>
    <property type="match status" value="1"/>
</dbReference>